<reference evidence="6" key="2">
    <citation type="submission" date="2023-06" db="EMBL/GenBank/DDBJ databases">
        <authorList>
            <person name="Ma L."/>
            <person name="Liu K.-W."/>
            <person name="Li Z."/>
            <person name="Hsiao Y.-Y."/>
            <person name="Qi Y."/>
            <person name="Fu T."/>
            <person name="Tang G."/>
            <person name="Zhang D."/>
            <person name="Sun W.-H."/>
            <person name="Liu D.-K."/>
            <person name="Li Y."/>
            <person name="Chen G.-Z."/>
            <person name="Liu X.-D."/>
            <person name="Liao X.-Y."/>
            <person name="Jiang Y.-T."/>
            <person name="Yu X."/>
            <person name="Hao Y."/>
            <person name="Huang J."/>
            <person name="Zhao X.-W."/>
            <person name="Ke S."/>
            <person name="Chen Y.-Y."/>
            <person name="Wu W.-L."/>
            <person name="Hsu J.-L."/>
            <person name="Lin Y.-F."/>
            <person name="Huang M.-D."/>
            <person name="Li C.-Y."/>
            <person name="Huang L."/>
            <person name="Wang Z.-W."/>
            <person name="Zhao X."/>
            <person name="Zhong W.-Y."/>
            <person name="Peng D.-H."/>
            <person name="Ahmad S."/>
            <person name="Lan S."/>
            <person name="Zhang J.-S."/>
            <person name="Tsai W.-C."/>
            <person name="Van De Peer Y."/>
            <person name="Liu Z.-J."/>
        </authorList>
    </citation>
    <scope>NUCLEOTIDE SEQUENCE</scope>
    <source>
        <strain evidence="6">CP</strain>
        <tissue evidence="6">Leaves</tissue>
    </source>
</reference>
<feature type="domain" description="C3H1-type" evidence="5">
    <location>
        <begin position="348"/>
        <end position="370"/>
    </location>
</feature>
<dbReference type="InterPro" id="IPR006768">
    <property type="entry name" value="Cwf19-like_C_dom-1"/>
</dbReference>
<dbReference type="Gene3D" id="4.10.1000.10">
    <property type="entry name" value="Zinc finger, CCCH-type"/>
    <property type="match status" value="1"/>
</dbReference>
<evidence type="ECO:0000313" key="6">
    <source>
        <dbReference type="EMBL" id="KAK1282166.1"/>
    </source>
</evidence>
<dbReference type="PROSITE" id="PS50103">
    <property type="entry name" value="ZF_C3H1"/>
    <property type="match status" value="2"/>
</dbReference>
<protein>
    <submittedName>
        <fullName evidence="6">Zinc finger CCCH domain-containing protein 59</fullName>
    </submittedName>
</protein>
<accession>A0AAV9C1D0</accession>
<dbReference type="CDD" id="cd07380">
    <property type="entry name" value="MPP_CWF19_N"/>
    <property type="match status" value="1"/>
</dbReference>
<organism evidence="6 7">
    <name type="scientific">Acorus calamus</name>
    <name type="common">Sweet flag</name>
    <dbReference type="NCBI Taxonomy" id="4465"/>
    <lineage>
        <taxon>Eukaryota</taxon>
        <taxon>Viridiplantae</taxon>
        <taxon>Streptophyta</taxon>
        <taxon>Embryophyta</taxon>
        <taxon>Tracheophyta</taxon>
        <taxon>Spermatophyta</taxon>
        <taxon>Magnoliopsida</taxon>
        <taxon>Liliopsida</taxon>
        <taxon>Acoraceae</taxon>
        <taxon>Acorus</taxon>
    </lineage>
</organism>
<dbReference type="GO" id="GO:0071014">
    <property type="term" value="C:post-mRNA release spliceosomal complex"/>
    <property type="evidence" value="ECO:0007669"/>
    <property type="project" value="TreeGrafter"/>
</dbReference>
<dbReference type="SMART" id="SM00356">
    <property type="entry name" value="ZnF_C3H1"/>
    <property type="match status" value="2"/>
</dbReference>
<dbReference type="Proteomes" id="UP001180020">
    <property type="component" value="Unassembled WGS sequence"/>
</dbReference>
<reference evidence="6" key="1">
    <citation type="journal article" date="2023" name="Nat. Commun.">
        <title>Diploid and tetraploid genomes of Acorus and the evolution of monocots.</title>
        <authorList>
            <person name="Ma L."/>
            <person name="Liu K.W."/>
            <person name="Li Z."/>
            <person name="Hsiao Y.Y."/>
            <person name="Qi Y."/>
            <person name="Fu T."/>
            <person name="Tang G.D."/>
            <person name="Zhang D."/>
            <person name="Sun W.H."/>
            <person name="Liu D.K."/>
            <person name="Li Y."/>
            <person name="Chen G.Z."/>
            <person name="Liu X.D."/>
            <person name="Liao X.Y."/>
            <person name="Jiang Y.T."/>
            <person name="Yu X."/>
            <person name="Hao Y."/>
            <person name="Huang J."/>
            <person name="Zhao X.W."/>
            <person name="Ke S."/>
            <person name="Chen Y.Y."/>
            <person name="Wu W.L."/>
            <person name="Hsu J.L."/>
            <person name="Lin Y.F."/>
            <person name="Huang M.D."/>
            <person name="Li C.Y."/>
            <person name="Huang L."/>
            <person name="Wang Z.W."/>
            <person name="Zhao X."/>
            <person name="Zhong W.Y."/>
            <person name="Peng D.H."/>
            <person name="Ahmad S."/>
            <person name="Lan S."/>
            <person name="Zhang J.S."/>
            <person name="Tsai W.C."/>
            <person name="Van de Peer Y."/>
            <person name="Liu Z.J."/>
        </authorList>
    </citation>
    <scope>NUCLEOTIDE SEQUENCE</scope>
    <source>
        <strain evidence="6">CP</strain>
    </source>
</reference>
<dbReference type="Pfam" id="PF04676">
    <property type="entry name" value="CwfJ_C_2"/>
    <property type="match status" value="1"/>
</dbReference>
<dbReference type="AlphaFoldDB" id="A0AAV9C1D0"/>
<proteinExistence type="predicted"/>
<dbReference type="InterPro" id="IPR006767">
    <property type="entry name" value="Cwf19-like_C_dom-2"/>
</dbReference>
<keyword evidence="7" id="KW-1185">Reference proteome</keyword>
<dbReference type="GO" id="GO:0008270">
    <property type="term" value="F:zinc ion binding"/>
    <property type="evidence" value="ECO:0007669"/>
    <property type="project" value="UniProtKB-KW"/>
</dbReference>
<keyword evidence="1 4" id="KW-0479">Metal-binding</keyword>
<dbReference type="InterPro" id="IPR040194">
    <property type="entry name" value="Cwf19-like"/>
</dbReference>
<dbReference type="SUPFAM" id="SSF90229">
    <property type="entry name" value="CCCH zinc finger"/>
    <property type="match status" value="2"/>
</dbReference>
<evidence type="ECO:0000256" key="4">
    <source>
        <dbReference type="PROSITE-ProRule" id="PRU00723"/>
    </source>
</evidence>
<comment type="caution">
    <text evidence="6">The sequence shown here is derived from an EMBL/GenBank/DDBJ whole genome shotgun (WGS) entry which is preliminary data.</text>
</comment>
<keyword evidence="3 4" id="KW-0862">Zinc</keyword>
<dbReference type="PANTHER" id="PTHR12072:SF4">
    <property type="entry name" value="CWF19-LIKE PROTEIN 1"/>
    <property type="match status" value="1"/>
</dbReference>
<evidence type="ECO:0000256" key="2">
    <source>
        <dbReference type="ARBA" id="ARBA00022771"/>
    </source>
</evidence>
<dbReference type="SUPFAM" id="SSF54197">
    <property type="entry name" value="HIT-like"/>
    <property type="match status" value="1"/>
</dbReference>
<dbReference type="GO" id="GO:0000398">
    <property type="term" value="P:mRNA splicing, via spliceosome"/>
    <property type="evidence" value="ECO:0007669"/>
    <property type="project" value="TreeGrafter"/>
</dbReference>
<dbReference type="FunFam" id="3.30.428.10:FF:000018">
    <property type="entry name" value="Zinc finger CCCH domain-containing protein 59"/>
    <property type="match status" value="1"/>
</dbReference>
<dbReference type="Pfam" id="PF04677">
    <property type="entry name" value="CwfJ_C_1"/>
    <property type="match status" value="1"/>
</dbReference>
<evidence type="ECO:0000313" key="7">
    <source>
        <dbReference type="Proteomes" id="UP001180020"/>
    </source>
</evidence>
<evidence type="ECO:0000256" key="1">
    <source>
        <dbReference type="ARBA" id="ARBA00022723"/>
    </source>
</evidence>
<dbReference type="InterPro" id="IPR000571">
    <property type="entry name" value="Znf_CCCH"/>
</dbReference>
<name>A0AAV9C1D0_ACOCL</name>
<dbReference type="PANTHER" id="PTHR12072">
    <property type="entry name" value="CWF19, CELL CYCLE CONTROL PROTEIN"/>
    <property type="match status" value="1"/>
</dbReference>
<sequence>MASPRILFCGDVLGRYKQLFKRVSSVNKSTGPFDALLCVGQFFPDSPDGLAELSDLVEGRLPLPIPTYFIGDYGVGAADVLLKAMKEPDNRGFKLDGLKIREGLYWLKGSGKFKLRGLSIAYLSGKHSEDSQQNGTYTEDDIDALRALAEESEIIDIFLTNEWPSGILNRADISDAPSEISDPSGTDPILSELASEIKPRYHIAGTKAVFFAREPYANKEAVHVSRFVGLSAVGNKDKQKFIHAISPTPASAMPASEIGARPPNTTLSPYLGSAKTAHAKEATKRPSNTDSDTQYWRYDVSNKRPRQGTSDGGRLCFKFTSTGSCLHGGKCNFRHDVDAREVYLKNGCFDYINKGKCERGSDCKFSHSIGEGDNDSHGKQMQRQRSKSCWFCLSSPEVESHLILSIGESYYCALAKGPLVDDHALIIPIEHCPTSILLGLDAELELGRYKNALKTYFKCQGKAVVFYEWMSKQISHANLQAIPIPLTKSADVVKIFNLAAKKMGFEFIIITSSSHDEGRKSVIAQFDGTSNLFYVELPEGTILCHSVSDNEKFPGQFGREVLAGLLNMADRADWRNCKLNKEEEAKMAEGFKKRFEEFDPAR</sequence>
<dbReference type="InterPro" id="IPR036265">
    <property type="entry name" value="HIT-like_sf"/>
</dbReference>
<dbReference type="InterPro" id="IPR036855">
    <property type="entry name" value="Znf_CCCH_sf"/>
</dbReference>
<evidence type="ECO:0000256" key="3">
    <source>
        <dbReference type="ARBA" id="ARBA00022833"/>
    </source>
</evidence>
<feature type="zinc finger region" description="C3H1-type" evidence="4">
    <location>
        <begin position="310"/>
        <end position="338"/>
    </location>
</feature>
<evidence type="ECO:0000259" key="5">
    <source>
        <dbReference type="PROSITE" id="PS50103"/>
    </source>
</evidence>
<gene>
    <name evidence="6" type="ORF">QJS10_CPB22g00767</name>
</gene>
<dbReference type="EMBL" id="JAUJYO010000022">
    <property type="protein sequence ID" value="KAK1282166.1"/>
    <property type="molecule type" value="Genomic_DNA"/>
</dbReference>
<dbReference type="GO" id="GO:0061632">
    <property type="term" value="F:RNA lariat debranching enzyme activator activity"/>
    <property type="evidence" value="ECO:0007669"/>
    <property type="project" value="TreeGrafter"/>
</dbReference>
<keyword evidence="2 4" id="KW-0863">Zinc-finger</keyword>
<feature type="zinc finger region" description="C3H1-type" evidence="4">
    <location>
        <begin position="348"/>
        <end position="370"/>
    </location>
</feature>
<feature type="domain" description="C3H1-type" evidence="5">
    <location>
        <begin position="310"/>
        <end position="338"/>
    </location>
</feature>